<dbReference type="RefSeq" id="WP_211251309.1">
    <property type="nucleotide sequence ID" value="NZ_BSOR01000019.1"/>
</dbReference>
<name>A0ABQ5ZWX3_9GAMM</name>
<organism evidence="5 6">
    <name type="scientific">Marinospirillum insulare</name>
    <dbReference type="NCBI Taxonomy" id="217169"/>
    <lineage>
        <taxon>Bacteria</taxon>
        <taxon>Pseudomonadati</taxon>
        <taxon>Pseudomonadota</taxon>
        <taxon>Gammaproteobacteria</taxon>
        <taxon>Oceanospirillales</taxon>
        <taxon>Oceanospirillaceae</taxon>
        <taxon>Marinospirillum</taxon>
    </lineage>
</organism>
<dbReference type="EMBL" id="BSOR01000019">
    <property type="protein sequence ID" value="GLR63833.1"/>
    <property type="molecule type" value="Genomic_DNA"/>
</dbReference>
<dbReference type="Proteomes" id="UP001156682">
    <property type="component" value="Unassembled WGS sequence"/>
</dbReference>
<dbReference type="InterPro" id="IPR026170">
    <property type="entry name" value="FAM173A/B"/>
</dbReference>
<dbReference type="GO" id="GO:0008168">
    <property type="term" value="F:methyltransferase activity"/>
    <property type="evidence" value="ECO:0007669"/>
    <property type="project" value="UniProtKB-KW"/>
</dbReference>
<dbReference type="InterPro" id="IPR041698">
    <property type="entry name" value="Methyltransf_25"/>
</dbReference>
<evidence type="ECO:0000259" key="4">
    <source>
        <dbReference type="Pfam" id="PF13649"/>
    </source>
</evidence>
<accession>A0ABQ5ZWX3</accession>
<reference evidence="6" key="1">
    <citation type="journal article" date="2019" name="Int. J. Syst. Evol. Microbiol.">
        <title>The Global Catalogue of Microorganisms (GCM) 10K type strain sequencing project: providing services to taxonomists for standard genome sequencing and annotation.</title>
        <authorList>
            <consortium name="The Broad Institute Genomics Platform"/>
            <consortium name="The Broad Institute Genome Sequencing Center for Infectious Disease"/>
            <person name="Wu L."/>
            <person name="Ma J."/>
        </authorList>
    </citation>
    <scope>NUCLEOTIDE SEQUENCE [LARGE SCALE GENOMIC DNA]</scope>
    <source>
        <strain evidence="6">NBRC 100033</strain>
    </source>
</reference>
<evidence type="ECO:0000256" key="2">
    <source>
        <dbReference type="ARBA" id="ARBA00022679"/>
    </source>
</evidence>
<evidence type="ECO:0000256" key="1">
    <source>
        <dbReference type="ARBA" id="ARBA00022603"/>
    </source>
</evidence>
<keyword evidence="3" id="KW-0949">S-adenosyl-L-methionine</keyword>
<keyword evidence="6" id="KW-1185">Reference proteome</keyword>
<dbReference type="CDD" id="cd02440">
    <property type="entry name" value="AdoMet_MTases"/>
    <property type="match status" value="1"/>
</dbReference>
<dbReference type="SUPFAM" id="SSF53335">
    <property type="entry name" value="S-adenosyl-L-methionine-dependent methyltransferases"/>
    <property type="match status" value="1"/>
</dbReference>
<evidence type="ECO:0000313" key="5">
    <source>
        <dbReference type="EMBL" id="GLR63833.1"/>
    </source>
</evidence>
<keyword evidence="2" id="KW-0808">Transferase</keyword>
<dbReference type="Pfam" id="PF13649">
    <property type="entry name" value="Methyltransf_25"/>
    <property type="match status" value="1"/>
</dbReference>
<feature type="domain" description="Methyltransferase" evidence="4">
    <location>
        <begin position="80"/>
        <end position="165"/>
    </location>
</feature>
<comment type="caution">
    <text evidence="5">The sequence shown here is derived from an EMBL/GenBank/DDBJ whole genome shotgun (WGS) entry which is preliminary data.</text>
</comment>
<dbReference type="PANTHER" id="PTHR13610:SF11">
    <property type="entry name" value="METHYLTRANSFERASE DOMAIN-CONTAINING PROTEIN"/>
    <property type="match status" value="1"/>
</dbReference>
<dbReference type="InterPro" id="IPR029063">
    <property type="entry name" value="SAM-dependent_MTases_sf"/>
</dbReference>
<dbReference type="GO" id="GO:0032259">
    <property type="term" value="P:methylation"/>
    <property type="evidence" value="ECO:0007669"/>
    <property type="project" value="UniProtKB-KW"/>
</dbReference>
<proteinExistence type="predicted"/>
<dbReference type="Gene3D" id="3.40.50.150">
    <property type="entry name" value="Vaccinia Virus protein VP39"/>
    <property type="match status" value="1"/>
</dbReference>
<dbReference type="PANTHER" id="PTHR13610">
    <property type="entry name" value="METHYLTRANSFERASE DOMAIN-CONTAINING PROTEIN"/>
    <property type="match status" value="1"/>
</dbReference>
<protein>
    <submittedName>
        <fullName evidence="5">Methyltransferase</fullName>
    </submittedName>
</protein>
<sequence>MYRDLAFDPYDDSLDESELGDYDFDDYSLSDPDFRDLDFDDYSLDEPDVFLDVPFVPTDEKVVQAMLDLAEVTSKDLLYDLGCGDGRIVVAAALDRNARGIGIDMDPMRVAEAMEYAGNTGVEFMVDFFEDDLLEADFSQATVVTLYLLDLVNVELRPRLLNELRPGTRIVSHAFDMADWRPDERKSFSGINLFKWIVPAQVAGAWQWQASDGDTYKVELEQKFQRIKGKAWVNGKKAQLNNALLSGDLLELLVQKDAENSPISFIMRCEENQLVAADGDFQATPAVKIKDTI</sequence>
<gene>
    <name evidence="5" type="ORF">GCM10007878_12690</name>
</gene>
<evidence type="ECO:0000313" key="6">
    <source>
        <dbReference type="Proteomes" id="UP001156682"/>
    </source>
</evidence>
<evidence type="ECO:0000256" key="3">
    <source>
        <dbReference type="ARBA" id="ARBA00022691"/>
    </source>
</evidence>
<keyword evidence="1 5" id="KW-0489">Methyltransferase</keyword>